<evidence type="ECO:0000256" key="1">
    <source>
        <dbReference type="ARBA" id="ARBA00010169"/>
    </source>
</evidence>
<evidence type="ECO:0000313" key="4">
    <source>
        <dbReference type="Proteomes" id="UP000231912"/>
    </source>
</evidence>
<evidence type="ECO:0000313" key="5">
    <source>
        <dbReference type="Proteomes" id="UP001580391"/>
    </source>
</evidence>
<reference evidence="2 5" key="2">
    <citation type="submission" date="2024-09" db="EMBL/GenBank/DDBJ databases">
        <title>Taxonomic and Genotyping Characterization of Leptospira Strains isolated from Multiple Sources in Colombia highlights the importance of intermediate species.</title>
        <authorList>
            <person name="Torres Higuera L."/>
            <person name="Rojas Tapias D."/>
            <person name="Jimenez Velasquez S."/>
            <person name="Renjifo Ibanez C."/>
        </authorList>
    </citation>
    <scope>NUCLEOTIDE SEQUENCE [LARGE SCALE GENOMIC DNA]</scope>
    <source>
        <strain evidence="2 5">Lep080</strain>
    </source>
</reference>
<dbReference type="InterPro" id="IPR011322">
    <property type="entry name" value="N-reg_PII-like_a/b"/>
</dbReference>
<dbReference type="RefSeq" id="WP_016546340.1">
    <property type="nucleotide sequence ID" value="NZ_JBHILI010000001.1"/>
</dbReference>
<accession>A0A2M9ZFL1</accession>
<proteinExistence type="inferred from homology"/>
<dbReference type="PANTHER" id="PTHR23419:SF8">
    <property type="entry name" value="FI09726P"/>
    <property type="match status" value="1"/>
</dbReference>
<dbReference type="Proteomes" id="UP001580391">
    <property type="component" value="Unassembled WGS sequence"/>
</dbReference>
<protein>
    <submittedName>
        <fullName evidence="3">Divalent-cation tolerance protein CutA</fullName>
    </submittedName>
</protein>
<comment type="caution">
    <text evidence="3">The sequence shown here is derived from an EMBL/GenBank/DDBJ whole genome shotgun (WGS) entry which is preliminary data.</text>
</comment>
<reference evidence="3 4" key="1">
    <citation type="submission" date="2017-07" db="EMBL/GenBank/DDBJ databases">
        <title>Leptospira spp. isolated from tropical soils.</title>
        <authorList>
            <person name="Thibeaux R."/>
            <person name="Iraola G."/>
            <person name="Ferres I."/>
            <person name="Bierque E."/>
            <person name="Girault D."/>
            <person name="Soupe-Gilbert M.-E."/>
            <person name="Picardeau M."/>
            <person name="Goarant C."/>
        </authorList>
    </citation>
    <scope>NUCLEOTIDE SEQUENCE [LARGE SCALE GENOMIC DNA]</scope>
    <source>
        <strain evidence="3 4">FH2-C-A2</strain>
    </source>
</reference>
<keyword evidence="5" id="KW-1185">Reference proteome</keyword>
<organism evidence="3 4">
    <name type="scientific">Leptospira wolffii</name>
    <dbReference type="NCBI Taxonomy" id="409998"/>
    <lineage>
        <taxon>Bacteria</taxon>
        <taxon>Pseudomonadati</taxon>
        <taxon>Spirochaetota</taxon>
        <taxon>Spirochaetia</taxon>
        <taxon>Leptospirales</taxon>
        <taxon>Leptospiraceae</taxon>
        <taxon>Leptospira</taxon>
    </lineage>
</organism>
<evidence type="ECO:0000313" key="3">
    <source>
        <dbReference type="EMBL" id="PJZ67208.1"/>
    </source>
</evidence>
<dbReference type="EMBL" id="JBHILJ010000001">
    <property type="protein sequence ID" value="MFB5735277.1"/>
    <property type="molecule type" value="Genomic_DNA"/>
</dbReference>
<dbReference type="Gene3D" id="3.30.70.120">
    <property type="match status" value="1"/>
</dbReference>
<dbReference type="InterPro" id="IPR015867">
    <property type="entry name" value="N-reg_PII/ATP_PRibTrfase_C"/>
</dbReference>
<evidence type="ECO:0000313" key="2">
    <source>
        <dbReference type="EMBL" id="MFB5735277.1"/>
    </source>
</evidence>
<dbReference type="Pfam" id="PF03091">
    <property type="entry name" value="CutA1"/>
    <property type="match status" value="1"/>
</dbReference>
<gene>
    <name evidence="2" type="primary">cutA</name>
    <name evidence="2" type="ORF">ACE5IX_02060</name>
    <name evidence="3" type="ORF">CH371_03880</name>
</gene>
<dbReference type="InterPro" id="IPR004323">
    <property type="entry name" value="Ion_tolerance_CutA"/>
</dbReference>
<dbReference type="GO" id="GO:0010038">
    <property type="term" value="P:response to metal ion"/>
    <property type="evidence" value="ECO:0007669"/>
    <property type="project" value="InterPro"/>
</dbReference>
<dbReference type="GO" id="GO:0005507">
    <property type="term" value="F:copper ion binding"/>
    <property type="evidence" value="ECO:0007669"/>
    <property type="project" value="TreeGrafter"/>
</dbReference>
<dbReference type="PANTHER" id="PTHR23419">
    <property type="entry name" value="DIVALENT CATION TOLERANCE CUTA-RELATED"/>
    <property type="match status" value="1"/>
</dbReference>
<comment type="similarity">
    <text evidence="1">Belongs to the CutA family.</text>
</comment>
<sequence>MDYRTFYITTKNEAEALEIAEALVKERLVACANMIPGMKSIYHWHGRLEVNQETVLLLKTRAELSEKVIARVGELHSYTIPCIVSWEIREGNKKYLQWIDSETGK</sequence>
<dbReference type="EMBL" id="NPDT01000001">
    <property type="protein sequence ID" value="PJZ67208.1"/>
    <property type="molecule type" value="Genomic_DNA"/>
</dbReference>
<dbReference type="SUPFAM" id="SSF54913">
    <property type="entry name" value="GlnB-like"/>
    <property type="match status" value="1"/>
</dbReference>
<dbReference type="Proteomes" id="UP000231912">
    <property type="component" value="Unassembled WGS sequence"/>
</dbReference>
<name>A0A2M9ZFL1_9LEPT</name>
<dbReference type="AlphaFoldDB" id="A0A2M9ZFL1"/>